<sequence>MAQGTQRGGLRRGPAELQQGGAASASKASDGGERERRAAMQMPWLLEMAPCDAKANNYVPDCLYSSSKSEWELRELPIHCEEEDIGELLHWSTKQVVAFGTYFCWIDYKSGMLFCEVFREHLRFSYVKLPVSSSPL</sequence>
<dbReference type="EMBL" id="RWGY01000031">
    <property type="protein sequence ID" value="TVU13962.1"/>
    <property type="molecule type" value="Genomic_DNA"/>
</dbReference>
<proteinExistence type="predicted"/>
<dbReference type="Gramene" id="TVU13962">
    <property type="protein sequence ID" value="TVU13962"/>
    <property type="gene ID" value="EJB05_37402"/>
</dbReference>
<evidence type="ECO:0000313" key="3">
    <source>
        <dbReference type="Proteomes" id="UP000324897"/>
    </source>
</evidence>
<gene>
    <name evidence="2" type="ORF">EJB05_37402</name>
</gene>
<evidence type="ECO:0000256" key="1">
    <source>
        <dbReference type="SAM" id="MobiDB-lite"/>
    </source>
</evidence>
<dbReference type="AlphaFoldDB" id="A0A5J9TRI2"/>
<name>A0A5J9TRI2_9POAL</name>
<feature type="region of interest" description="Disordered" evidence="1">
    <location>
        <begin position="1"/>
        <end position="37"/>
    </location>
</feature>
<comment type="caution">
    <text evidence="2">The sequence shown here is derived from an EMBL/GenBank/DDBJ whole genome shotgun (WGS) entry which is preliminary data.</text>
</comment>
<protein>
    <submittedName>
        <fullName evidence="2">Uncharacterized protein</fullName>
    </submittedName>
</protein>
<feature type="compositionally biased region" description="Low complexity" evidence="1">
    <location>
        <begin position="20"/>
        <end position="29"/>
    </location>
</feature>
<reference evidence="2 3" key="1">
    <citation type="journal article" date="2019" name="Sci. Rep.">
        <title>A high-quality genome of Eragrostis curvula grass provides insights into Poaceae evolution and supports new strategies to enhance forage quality.</title>
        <authorList>
            <person name="Carballo J."/>
            <person name="Santos B.A.C.M."/>
            <person name="Zappacosta D."/>
            <person name="Garbus I."/>
            <person name="Selva J.P."/>
            <person name="Gallo C.A."/>
            <person name="Diaz A."/>
            <person name="Albertini E."/>
            <person name="Caccamo M."/>
            <person name="Echenique V."/>
        </authorList>
    </citation>
    <scope>NUCLEOTIDE SEQUENCE [LARGE SCALE GENOMIC DNA]</scope>
    <source>
        <strain evidence="3">cv. Victoria</strain>
        <tissue evidence="2">Leaf</tissue>
    </source>
</reference>
<dbReference type="PANTHER" id="PTHR33074">
    <property type="entry name" value="EXPRESSED PROTEIN-RELATED"/>
    <property type="match status" value="1"/>
</dbReference>
<keyword evidence="3" id="KW-1185">Reference proteome</keyword>
<organism evidence="2 3">
    <name type="scientific">Eragrostis curvula</name>
    <name type="common">weeping love grass</name>
    <dbReference type="NCBI Taxonomy" id="38414"/>
    <lineage>
        <taxon>Eukaryota</taxon>
        <taxon>Viridiplantae</taxon>
        <taxon>Streptophyta</taxon>
        <taxon>Embryophyta</taxon>
        <taxon>Tracheophyta</taxon>
        <taxon>Spermatophyta</taxon>
        <taxon>Magnoliopsida</taxon>
        <taxon>Liliopsida</taxon>
        <taxon>Poales</taxon>
        <taxon>Poaceae</taxon>
        <taxon>PACMAD clade</taxon>
        <taxon>Chloridoideae</taxon>
        <taxon>Eragrostideae</taxon>
        <taxon>Eragrostidinae</taxon>
        <taxon>Eragrostis</taxon>
    </lineage>
</organism>
<evidence type="ECO:0000313" key="2">
    <source>
        <dbReference type="EMBL" id="TVU13962.1"/>
    </source>
</evidence>
<accession>A0A5J9TRI2</accession>
<dbReference type="Proteomes" id="UP000324897">
    <property type="component" value="Unassembled WGS sequence"/>
</dbReference>
<feature type="non-terminal residue" evidence="2">
    <location>
        <position position="1"/>
    </location>
</feature>
<dbReference type="PANTHER" id="PTHR33074:SF128">
    <property type="entry name" value="EXPRESSED PROTEIN"/>
    <property type="match status" value="1"/>
</dbReference>